<dbReference type="OMA" id="YTYKRVC"/>
<keyword evidence="6" id="KW-0862">Zinc</keyword>
<dbReference type="GO" id="GO:0031902">
    <property type="term" value="C:late endosome membrane"/>
    <property type="evidence" value="ECO:0007669"/>
    <property type="project" value="UniProtKB-SubCell"/>
</dbReference>
<evidence type="ECO:0000256" key="1">
    <source>
        <dbReference type="ARBA" id="ARBA00004125"/>
    </source>
</evidence>
<dbReference type="Ensembl" id="ENSEBUT00000027081.1">
    <property type="protein sequence ID" value="ENSEBUP00000026505.1"/>
    <property type="gene ID" value="ENSEBUG00000016321.1"/>
</dbReference>
<comment type="subcellular location">
    <subcellularLocation>
        <location evidence="1">Endosome membrane</location>
        <topology evidence="1">Peripheral membrane protein</topology>
        <orientation evidence="1">Cytoplasmic side</orientation>
    </subcellularLocation>
    <subcellularLocation>
        <location evidence="2">Late endosome membrane</location>
    </subcellularLocation>
    <subcellularLocation>
        <location evidence="3">Lysosome membrane</location>
        <topology evidence="3">Peripheral membrane protein</topology>
        <orientation evidence="3">Cytoplasmic side</orientation>
    </subcellularLocation>
</comment>
<evidence type="ECO:0000256" key="7">
    <source>
        <dbReference type="ARBA" id="ARBA00023136"/>
    </source>
</evidence>
<keyword evidence="5" id="KW-0479">Metal-binding</keyword>
<feature type="domain" description="LITAF" evidence="9">
    <location>
        <begin position="103"/>
        <end position="188"/>
    </location>
</feature>
<dbReference type="GeneTree" id="ENSGT00940000157696"/>
<dbReference type="Proteomes" id="UP000694388">
    <property type="component" value="Unplaced"/>
</dbReference>
<organism evidence="10 11">
    <name type="scientific">Eptatretus burgeri</name>
    <name type="common">Inshore hagfish</name>
    <dbReference type="NCBI Taxonomy" id="7764"/>
    <lineage>
        <taxon>Eukaryota</taxon>
        <taxon>Metazoa</taxon>
        <taxon>Chordata</taxon>
        <taxon>Craniata</taxon>
        <taxon>Vertebrata</taxon>
        <taxon>Cyclostomata</taxon>
        <taxon>Myxini</taxon>
        <taxon>Myxiniformes</taxon>
        <taxon>Myxinidae</taxon>
        <taxon>Eptatretinae</taxon>
        <taxon>Eptatretus</taxon>
    </lineage>
</organism>
<dbReference type="Ensembl" id="ENSEBUT00000027089.1">
    <property type="protein sequence ID" value="ENSEBUP00000026513.1"/>
    <property type="gene ID" value="ENSEBUG00000016321.1"/>
</dbReference>
<evidence type="ECO:0000256" key="8">
    <source>
        <dbReference type="SAM" id="MobiDB-lite"/>
    </source>
</evidence>
<reference evidence="10" key="1">
    <citation type="submission" date="2025-05" db="UniProtKB">
        <authorList>
            <consortium name="Ensembl"/>
        </authorList>
    </citation>
    <scope>IDENTIFICATION</scope>
</reference>
<dbReference type="InterPro" id="IPR006629">
    <property type="entry name" value="LITAF"/>
</dbReference>
<keyword evidence="7" id="KW-0472">Membrane</keyword>
<protein>
    <submittedName>
        <fullName evidence="10">Cell death-inducing p53 target 1</fullName>
    </submittedName>
</protein>
<evidence type="ECO:0000256" key="2">
    <source>
        <dbReference type="ARBA" id="ARBA00004414"/>
    </source>
</evidence>
<name>A0A8C4X1H0_EPTBU</name>
<evidence type="ECO:0000313" key="10">
    <source>
        <dbReference type="Ensembl" id="ENSEBUP00000026513.1"/>
    </source>
</evidence>
<dbReference type="PANTHER" id="PTHR23292">
    <property type="entry name" value="LIPOPOLYSACCHARIDE-INDUCED TUMOR NECROSIS FACTOR-ALPHA FACTOR"/>
    <property type="match status" value="1"/>
</dbReference>
<sequence length="189" mass="20383">MSYESPPPYSAMPPSHAQQYDSKPPGQGGTVHVQPMSYIPPHAYGGSGMPPPPGFMPAPGFPDIEPASPHPGYYSPHIGPYSSFPPGINPESPRHGAPAPRTTQPVLQHQSSVQTMSEPIELVCPHCQRPVVTHVNYIPGTLSVVMCVLCCIFGCDLGCCFIPCILDSFKDAEHSCPNCKANLFVYKRL</sequence>
<evidence type="ECO:0000256" key="6">
    <source>
        <dbReference type="ARBA" id="ARBA00022833"/>
    </source>
</evidence>
<keyword evidence="11" id="KW-1185">Reference proteome</keyword>
<evidence type="ECO:0000256" key="5">
    <source>
        <dbReference type="ARBA" id="ARBA00022723"/>
    </source>
</evidence>
<dbReference type="SMART" id="SM00714">
    <property type="entry name" value="LITAF"/>
    <property type="match status" value="1"/>
</dbReference>
<evidence type="ECO:0000259" key="9">
    <source>
        <dbReference type="PROSITE" id="PS51837"/>
    </source>
</evidence>
<evidence type="ECO:0000313" key="11">
    <source>
        <dbReference type="Proteomes" id="UP000694388"/>
    </source>
</evidence>
<dbReference type="GO" id="GO:0008270">
    <property type="term" value="F:zinc ion binding"/>
    <property type="evidence" value="ECO:0007669"/>
    <property type="project" value="TreeGrafter"/>
</dbReference>
<dbReference type="InterPro" id="IPR037519">
    <property type="entry name" value="LITAF_fam"/>
</dbReference>
<dbReference type="PANTHER" id="PTHR23292:SF6">
    <property type="entry name" value="FI16602P1-RELATED"/>
    <property type="match status" value="1"/>
</dbReference>
<dbReference type="PROSITE" id="PS51837">
    <property type="entry name" value="LITAF"/>
    <property type="match status" value="1"/>
</dbReference>
<evidence type="ECO:0000256" key="3">
    <source>
        <dbReference type="ARBA" id="ARBA00004630"/>
    </source>
</evidence>
<dbReference type="AlphaFoldDB" id="A0A8C4X1H0"/>
<dbReference type="Pfam" id="PF10601">
    <property type="entry name" value="zf-LITAF-like"/>
    <property type="match status" value="1"/>
</dbReference>
<accession>A0A8C4X1H0</accession>
<proteinExistence type="inferred from homology"/>
<feature type="region of interest" description="Disordered" evidence="8">
    <location>
        <begin position="1"/>
        <end position="45"/>
    </location>
</feature>
<comment type="similarity">
    <text evidence="4">Belongs to the CDIP1/LITAF family.</text>
</comment>
<feature type="compositionally biased region" description="Pro residues" evidence="8">
    <location>
        <begin position="1"/>
        <end position="11"/>
    </location>
</feature>
<dbReference type="GO" id="GO:0005765">
    <property type="term" value="C:lysosomal membrane"/>
    <property type="evidence" value="ECO:0007669"/>
    <property type="project" value="UniProtKB-SubCell"/>
</dbReference>
<evidence type="ECO:0000256" key="4">
    <source>
        <dbReference type="ARBA" id="ARBA00005975"/>
    </source>
</evidence>